<evidence type="ECO:0000256" key="1">
    <source>
        <dbReference type="SAM" id="MobiDB-lite"/>
    </source>
</evidence>
<comment type="caution">
    <text evidence="2">The sequence shown here is derived from an EMBL/GenBank/DDBJ whole genome shotgun (WGS) entry which is preliminary data.</text>
</comment>
<feature type="region of interest" description="Disordered" evidence="1">
    <location>
        <begin position="122"/>
        <end position="142"/>
    </location>
</feature>
<proteinExistence type="predicted"/>
<protein>
    <submittedName>
        <fullName evidence="2">Uncharacterized protein</fullName>
    </submittedName>
</protein>
<keyword evidence="3" id="KW-1185">Reference proteome</keyword>
<dbReference type="EMBL" id="VIWT01000008">
    <property type="protein sequence ID" value="TWF71801.1"/>
    <property type="molecule type" value="Genomic_DNA"/>
</dbReference>
<dbReference type="AlphaFoldDB" id="A0A561SAA7"/>
<reference evidence="2 3" key="1">
    <citation type="submission" date="2019-06" db="EMBL/GenBank/DDBJ databases">
        <title>Sequencing the genomes of 1000 actinobacteria strains.</title>
        <authorList>
            <person name="Klenk H.-P."/>
        </authorList>
    </citation>
    <scope>NUCLEOTIDE SEQUENCE [LARGE SCALE GENOMIC DNA]</scope>
    <source>
        <strain evidence="2 3">DSM 44826</strain>
    </source>
</reference>
<dbReference type="OrthoDB" id="9906860at2"/>
<organism evidence="2 3">
    <name type="scientific">Kitasatospora viridis</name>
    <dbReference type="NCBI Taxonomy" id="281105"/>
    <lineage>
        <taxon>Bacteria</taxon>
        <taxon>Bacillati</taxon>
        <taxon>Actinomycetota</taxon>
        <taxon>Actinomycetes</taxon>
        <taxon>Kitasatosporales</taxon>
        <taxon>Streptomycetaceae</taxon>
        <taxon>Kitasatospora</taxon>
    </lineage>
</organism>
<sequence>MTTALVPTFTADVAVYATDGTTSLAEMLTKLVTTTPAAPAKPTVSKMPAVTKVPDDLAQALGQVPAVFKCVAPATRRALRATELKRLLEEKRTLDAVQTAVERRRKEISEIVSTHFDVVSENTGTATDLTPRDGKGHYRTAQPGDREEQLIDGTGMMWTREATADTNTPSQALLEQGLADGTISRADYLAVTAPSRVLDEDRFRRFLLGRRTRSRAAALIPKITTLVPGRLSIHLRSATPAA</sequence>
<dbReference type="RefSeq" id="WP_145911590.1">
    <property type="nucleotide sequence ID" value="NZ_BAAAMZ010000022.1"/>
</dbReference>
<evidence type="ECO:0000313" key="2">
    <source>
        <dbReference type="EMBL" id="TWF71801.1"/>
    </source>
</evidence>
<accession>A0A561SAA7</accession>
<dbReference type="Proteomes" id="UP000317940">
    <property type="component" value="Unassembled WGS sequence"/>
</dbReference>
<evidence type="ECO:0000313" key="3">
    <source>
        <dbReference type="Proteomes" id="UP000317940"/>
    </source>
</evidence>
<gene>
    <name evidence="2" type="ORF">FHX73_18172</name>
</gene>
<name>A0A561SAA7_9ACTN</name>